<evidence type="ECO:0000259" key="6">
    <source>
        <dbReference type="PROSITE" id="PS51782"/>
    </source>
</evidence>
<dbReference type="Gene3D" id="3.50.50.60">
    <property type="entry name" value="FAD/NAD(P)-binding domain"/>
    <property type="match status" value="2"/>
</dbReference>
<dbReference type="Proteomes" id="UP001589838">
    <property type="component" value="Unassembled WGS sequence"/>
</dbReference>
<accession>A0ABV6KFT2</accession>
<evidence type="ECO:0000256" key="5">
    <source>
        <dbReference type="ARBA" id="ARBA00023002"/>
    </source>
</evidence>
<comment type="caution">
    <text evidence="7">The sequence shown here is derived from an EMBL/GenBank/DDBJ whole genome shotgun (WGS) entry which is preliminary data.</text>
</comment>
<dbReference type="InterPro" id="IPR036779">
    <property type="entry name" value="LysM_dom_sf"/>
</dbReference>
<dbReference type="Pfam" id="PF00732">
    <property type="entry name" value="GMC_oxred_N"/>
    <property type="match status" value="1"/>
</dbReference>
<evidence type="ECO:0000256" key="2">
    <source>
        <dbReference type="ARBA" id="ARBA00010790"/>
    </source>
</evidence>
<sequence>MKIYIADDGDTLRTIAKKVGVDIIKVISHNPDIPSPDKNIVGRAIKLPSSTRPYTEQVNLPPCPPPQSPNYLYHWIPLSSLEEMEQVDYDVLIVGTGAGGGSVLRRLCEKWRNSNKRIGIIEKGDLLLQTHARNLATMDSERLSNYFETVSQPIGKSLPMLPGARVLNALGGKTLVWGLVSPRMPLQEMLEIPIQEKEMEFYYRTAEQSMNVTDEYFKQSSIQSILLQRLTNSSYYDVINFPVAVDLQPTKYGVINSNVNWSSISFLAYALNRKTYDLAANANAVQVLVENGKASGVKVMSPDKKQYFIKAKHVVLSAGTFETTKILLNSGIQGRAIGHYLVDSSNVGAAGKINRREYPETLGPLGIIVPQTKQRPYQIQIGGPFGIHGDYFWRQPYEEEPSLEDELMIGLSGYGKVESRFENRIYLDPNRKDKYGFPEIQVHFSYSEKDKEVINQMGAAIEQVSEIMKSPIERINGKPDICMNPPGSTFHSGGTCRMGDNPLTSATNRYGQIHNVPGLFVADNSLLPSSGVNPTLTTVALSIRTADYIDNESK</sequence>
<dbReference type="PROSITE" id="PS51782">
    <property type="entry name" value="LYSM"/>
    <property type="match status" value="1"/>
</dbReference>
<protein>
    <submittedName>
        <fullName evidence="7">GMC oxidoreductase</fullName>
    </submittedName>
</protein>
<dbReference type="PANTHER" id="PTHR42784:SF1">
    <property type="entry name" value="PYRANOSE 2-OXIDASE"/>
    <property type="match status" value="1"/>
</dbReference>
<dbReference type="InterPro" id="IPR036188">
    <property type="entry name" value="FAD/NAD-bd_sf"/>
</dbReference>
<dbReference type="InterPro" id="IPR018392">
    <property type="entry name" value="LysM"/>
</dbReference>
<keyword evidence="8" id="KW-1185">Reference proteome</keyword>
<dbReference type="InterPro" id="IPR007867">
    <property type="entry name" value="GMC_OxRtase_C"/>
</dbReference>
<keyword evidence="5" id="KW-0560">Oxidoreductase</keyword>
<dbReference type="EMBL" id="JBHLUX010000039">
    <property type="protein sequence ID" value="MFC0472182.1"/>
    <property type="molecule type" value="Genomic_DNA"/>
</dbReference>
<comment type="similarity">
    <text evidence="2">Belongs to the GMC oxidoreductase family.</text>
</comment>
<evidence type="ECO:0000256" key="4">
    <source>
        <dbReference type="ARBA" id="ARBA00022827"/>
    </source>
</evidence>
<evidence type="ECO:0000256" key="1">
    <source>
        <dbReference type="ARBA" id="ARBA00001974"/>
    </source>
</evidence>
<reference evidence="7 8" key="1">
    <citation type="submission" date="2024-09" db="EMBL/GenBank/DDBJ databases">
        <authorList>
            <person name="Sun Q."/>
            <person name="Mori K."/>
        </authorList>
    </citation>
    <scope>NUCLEOTIDE SEQUENCE [LARGE SCALE GENOMIC DNA]</scope>
    <source>
        <strain evidence="7 8">NCAIM B.02610</strain>
    </source>
</reference>
<dbReference type="Pfam" id="PF05199">
    <property type="entry name" value="GMC_oxred_C"/>
    <property type="match status" value="1"/>
</dbReference>
<proteinExistence type="inferred from homology"/>
<evidence type="ECO:0000256" key="3">
    <source>
        <dbReference type="ARBA" id="ARBA00022630"/>
    </source>
</evidence>
<dbReference type="CDD" id="cd00118">
    <property type="entry name" value="LysM"/>
    <property type="match status" value="1"/>
</dbReference>
<comment type="cofactor">
    <cofactor evidence="1">
        <name>FAD</name>
        <dbReference type="ChEBI" id="CHEBI:57692"/>
    </cofactor>
</comment>
<dbReference type="RefSeq" id="WP_335962803.1">
    <property type="nucleotide sequence ID" value="NZ_JAXBLX010000035.1"/>
</dbReference>
<dbReference type="InterPro" id="IPR051473">
    <property type="entry name" value="P2Ox-like"/>
</dbReference>
<evidence type="ECO:0000313" key="7">
    <source>
        <dbReference type="EMBL" id="MFC0472182.1"/>
    </source>
</evidence>
<dbReference type="SUPFAM" id="SSF54373">
    <property type="entry name" value="FAD-linked reductases, C-terminal domain"/>
    <property type="match status" value="1"/>
</dbReference>
<dbReference type="Gene3D" id="3.10.350.10">
    <property type="entry name" value="LysM domain"/>
    <property type="match status" value="1"/>
</dbReference>
<keyword evidence="3" id="KW-0285">Flavoprotein</keyword>
<dbReference type="InterPro" id="IPR000172">
    <property type="entry name" value="GMC_OxRdtase_N"/>
</dbReference>
<gene>
    <name evidence="7" type="ORF">ACFFHM_17145</name>
</gene>
<feature type="domain" description="LysM" evidence="6">
    <location>
        <begin position="2"/>
        <end position="47"/>
    </location>
</feature>
<evidence type="ECO:0000313" key="8">
    <source>
        <dbReference type="Proteomes" id="UP001589838"/>
    </source>
</evidence>
<organism evidence="7 8">
    <name type="scientific">Halalkalibacter kiskunsagensis</name>
    <dbReference type="NCBI Taxonomy" id="1548599"/>
    <lineage>
        <taxon>Bacteria</taxon>
        <taxon>Bacillati</taxon>
        <taxon>Bacillota</taxon>
        <taxon>Bacilli</taxon>
        <taxon>Bacillales</taxon>
        <taxon>Bacillaceae</taxon>
        <taxon>Halalkalibacter</taxon>
    </lineage>
</organism>
<name>A0ABV6KFT2_9BACI</name>
<dbReference type="SUPFAM" id="SSF51905">
    <property type="entry name" value="FAD/NAD(P)-binding domain"/>
    <property type="match status" value="1"/>
</dbReference>
<keyword evidence="4" id="KW-0274">FAD</keyword>
<dbReference type="PANTHER" id="PTHR42784">
    <property type="entry name" value="PYRANOSE 2-OXIDASE"/>
    <property type="match status" value="1"/>
</dbReference>